<evidence type="ECO:0000313" key="2">
    <source>
        <dbReference type="Proteomes" id="UP000509367"/>
    </source>
</evidence>
<protein>
    <submittedName>
        <fullName evidence="1">Uncharacterized protein</fullName>
    </submittedName>
</protein>
<dbReference type="KEGG" id="orm:HTY61_02190"/>
<gene>
    <name evidence="1" type="ORF">HTY61_02190</name>
</gene>
<accession>A0A6N1VE94</accession>
<dbReference type="EMBL" id="CP054836">
    <property type="protein sequence ID" value="QKV17357.1"/>
    <property type="molecule type" value="Genomic_DNA"/>
</dbReference>
<dbReference type="Proteomes" id="UP000509367">
    <property type="component" value="Chromosome"/>
</dbReference>
<name>A0A6N1VE94_9HYPH</name>
<keyword evidence="2" id="KW-1185">Reference proteome</keyword>
<evidence type="ECO:0000313" key="1">
    <source>
        <dbReference type="EMBL" id="QKV17357.1"/>
    </source>
</evidence>
<dbReference type="RefSeq" id="WP_175275253.1">
    <property type="nucleotide sequence ID" value="NZ_CP054836.1"/>
</dbReference>
<reference evidence="1 2" key="1">
    <citation type="submission" date="2020-06" db="EMBL/GenBank/DDBJ databases">
        <title>Oricola thermophila sp. nov. isolated from a tidal sediments.</title>
        <authorList>
            <person name="Kwon K.K."/>
            <person name="Yang S.-H."/>
            <person name="Park M.-J."/>
        </authorList>
    </citation>
    <scope>NUCLEOTIDE SEQUENCE [LARGE SCALE GENOMIC DNA]</scope>
    <source>
        <strain evidence="1 2">MEBiC13590</strain>
    </source>
</reference>
<proteinExistence type="predicted"/>
<dbReference type="AlphaFoldDB" id="A0A6N1VE94"/>
<organism evidence="1 2">
    <name type="scientific">Oricola thermophila</name>
    <dbReference type="NCBI Taxonomy" id="2742145"/>
    <lineage>
        <taxon>Bacteria</taxon>
        <taxon>Pseudomonadati</taxon>
        <taxon>Pseudomonadota</taxon>
        <taxon>Alphaproteobacteria</taxon>
        <taxon>Hyphomicrobiales</taxon>
        <taxon>Ahrensiaceae</taxon>
        <taxon>Oricola</taxon>
    </lineage>
</organism>
<sequence>MAPPKTIRNGTLGKRELRLVEKDGTYFGLADGKICVEGDDADDVWRRLHDESGKSDPDYFGYSGARNRFLKFFPNGFHSDGYALQERDYKVAAKQKLDTSAPLEASANGTGFGEAILSAYRSTNLLSPFEKTRLQAVLRGPRADRFVSAAAKFTLAPSESALHDLSTILKPDDCAKWTVVTYLPFLWQPDKHIFLKPEVTKDYATRVGHPFASIYTPSLDFNVYASLLDLRQRTEMELADLKPRDGIDIQSFIWIVGDYREGREAVYE</sequence>